<keyword evidence="1" id="KW-1133">Transmembrane helix</keyword>
<name>A0A5B9DYR9_9GAMM</name>
<accession>A0A5B9DYR9</accession>
<evidence type="ECO:0000313" key="2">
    <source>
        <dbReference type="EMBL" id="QEE23885.1"/>
    </source>
</evidence>
<keyword evidence="1" id="KW-0472">Membrane</keyword>
<evidence type="ECO:0000313" key="3">
    <source>
        <dbReference type="Proteomes" id="UP000321807"/>
    </source>
</evidence>
<feature type="transmembrane region" description="Helical" evidence="1">
    <location>
        <begin position="24"/>
        <end position="42"/>
    </location>
</feature>
<reference evidence="2 3" key="1">
    <citation type="submission" date="2019-08" db="EMBL/GenBank/DDBJ databases">
        <title>Complete genome sequence of Rhodanobacter glycinis strain T01E-68 isolated from tomato root.</title>
        <authorList>
            <person name="Weon H.-Y."/>
            <person name="Lee S.A."/>
        </authorList>
    </citation>
    <scope>NUCLEOTIDE SEQUENCE [LARGE SCALE GENOMIC DNA]</scope>
    <source>
        <strain evidence="2 3">T01E-68</strain>
    </source>
</reference>
<sequence length="142" mass="15253">MPGHFHEWFDDFRMLAGSWSWKSVMTWAVVMAAATAIMVYTARRPASPPSSPQPAIVVSYRFTPMNGGMSGGCSTGGVTATVRLNDGQTVSAATYQYGYGIVRDGALVTVRKFRALCGPAPYTILHGGPPDSPVQQAHYAPR</sequence>
<gene>
    <name evidence="2" type="ORF">CS053_04715</name>
</gene>
<protein>
    <submittedName>
        <fullName evidence="2">Uncharacterized protein</fullName>
    </submittedName>
</protein>
<proteinExistence type="predicted"/>
<keyword evidence="1" id="KW-0812">Transmembrane</keyword>
<dbReference type="Proteomes" id="UP000321807">
    <property type="component" value="Chromosome"/>
</dbReference>
<dbReference type="KEGG" id="rgl:CS053_04715"/>
<dbReference type="RefSeq" id="WP_147626550.1">
    <property type="nucleotide sequence ID" value="NZ_CP042807.1"/>
</dbReference>
<dbReference type="EMBL" id="CP042807">
    <property type="protein sequence ID" value="QEE23885.1"/>
    <property type="molecule type" value="Genomic_DNA"/>
</dbReference>
<dbReference type="AlphaFoldDB" id="A0A5B9DYR9"/>
<evidence type="ECO:0000256" key="1">
    <source>
        <dbReference type="SAM" id="Phobius"/>
    </source>
</evidence>
<organism evidence="2 3">
    <name type="scientific">Rhodanobacter glycinis</name>
    <dbReference type="NCBI Taxonomy" id="582702"/>
    <lineage>
        <taxon>Bacteria</taxon>
        <taxon>Pseudomonadati</taxon>
        <taxon>Pseudomonadota</taxon>
        <taxon>Gammaproteobacteria</taxon>
        <taxon>Lysobacterales</taxon>
        <taxon>Rhodanobacteraceae</taxon>
        <taxon>Rhodanobacter</taxon>
    </lineage>
</organism>